<dbReference type="EMBL" id="OMOR01000001">
    <property type="protein sequence ID" value="SPH20528.1"/>
    <property type="molecule type" value="Genomic_DNA"/>
</dbReference>
<dbReference type="RefSeq" id="WP_108827729.1">
    <property type="nucleotide sequence ID" value="NZ_OMOR01000001.1"/>
</dbReference>
<keyword evidence="1" id="KW-0812">Transmembrane</keyword>
<dbReference type="Pfam" id="PF10067">
    <property type="entry name" value="DUF2306"/>
    <property type="match status" value="1"/>
</dbReference>
<keyword evidence="1" id="KW-0472">Membrane</keyword>
<name>A0A2R8BBV4_9RHOB</name>
<feature type="transmembrane region" description="Helical" evidence="1">
    <location>
        <begin position="106"/>
        <end position="126"/>
    </location>
</feature>
<gene>
    <name evidence="2" type="ORF">ASD8599_01265</name>
</gene>
<evidence type="ECO:0000256" key="1">
    <source>
        <dbReference type="SAM" id="Phobius"/>
    </source>
</evidence>
<evidence type="ECO:0000313" key="3">
    <source>
        <dbReference type="Proteomes" id="UP000244880"/>
    </source>
</evidence>
<sequence length="132" mass="14396">MSFSPLLSATMPVIFHAIVALALCLLTIVMFTLPKGNRMHRTLGWVWVIGMGFVAISSFWISGLRHIGPFSAIHVLSIYTLFSLVANVRAARSHNVKAHRKGMKSLVFGALVLAGLFTLLPGRIMFDMVTGG</sequence>
<reference evidence="2 3" key="1">
    <citation type="submission" date="2018-03" db="EMBL/GenBank/DDBJ databases">
        <authorList>
            <person name="Keele B.F."/>
        </authorList>
    </citation>
    <scope>NUCLEOTIDE SEQUENCE [LARGE SCALE GENOMIC DNA]</scope>
    <source>
        <strain evidence="2 3">CECT 8599</strain>
    </source>
</reference>
<protein>
    <recommendedName>
        <fullName evidence="4">DUF2306 domain-containing protein</fullName>
    </recommendedName>
</protein>
<organism evidence="2 3">
    <name type="scientific">Ascidiaceihabitans donghaensis</name>
    <dbReference type="NCBI Taxonomy" id="1510460"/>
    <lineage>
        <taxon>Bacteria</taxon>
        <taxon>Pseudomonadati</taxon>
        <taxon>Pseudomonadota</taxon>
        <taxon>Alphaproteobacteria</taxon>
        <taxon>Rhodobacterales</taxon>
        <taxon>Paracoccaceae</taxon>
        <taxon>Ascidiaceihabitans</taxon>
    </lineage>
</organism>
<dbReference type="InterPro" id="IPR018750">
    <property type="entry name" value="DUF2306_membrane"/>
</dbReference>
<evidence type="ECO:0008006" key="4">
    <source>
        <dbReference type="Google" id="ProtNLM"/>
    </source>
</evidence>
<dbReference type="OrthoDB" id="9815686at2"/>
<feature type="transmembrane region" description="Helical" evidence="1">
    <location>
        <begin position="6"/>
        <end position="31"/>
    </location>
</feature>
<proteinExistence type="predicted"/>
<accession>A0A2R8BBV4</accession>
<keyword evidence="1" id="KW-1133">Transmembrane helix</keyword>
<dbReference type="Proteomes" id="UP000244880">
    <property type="component" value="Unassembled WGS sequence"/>
</dbReference>
<evidence type="ECO:0000313" key="2">
    <source>
        <dbReference type="EMBL" id="SPH20528.1"/>
    </source>
</evidence>
<dbReference type="AlphaFoldDB" id="A0A2R8BBV4"/>
<feature type="transmembrane region" description="Helical" evidence="1">
    <location>
        <begin position="43"/>
        <end position="61"/>
    </location>
</feature>
<feature type="transmembrane region" description="Helical" evidence="1">
    <location>
        <begin position="67"/>
        <end position="86"/>
    </location>
</feature>
<keyword evidence="3" id="KW-1185">Reference proteome</keyword>